<dbReference type="InterPro" id="IPR011989">
    <property type="entry name" value="ARM-like"/>
</dbReference>
<dbReference type="Pfam" id="PF13646">
    <property type="entry name" value="HEAT_2"/>
    <property type="match status" value="1"/>
</dbReference>
<dbReference type="OrthoDB" id="5980716at2759"/>
<keyword evidence="3" id="KW-1185">Reference proteome</keyword>
<dbReference type="GO" id="GO:0016491">
    <property type="term" value="F:oxidoreductase activity"/>
    <property type="evidence" value="ECO:0007669"/>
    <property type="project" value="TreeGrafter"/>
</dbReference>
<proteinExistence type="predicted"/>
<name>A0A401SZ34_CHIPU</name>
<feature type="region of interest" description="Disordered" evidence="1">
    <location>
        <begin position="84"/>
        <end position="137"/>
    </location>
</feature>
<evidence type="ECO:0008006" key="4">
    <source>
        <dbReference type="Google" id="ProtNLM"/>
    </source>
</evidence>
<dbReference type="Proteomes" id="UP000287033">
    <property type="component" value="Unassembled WGS sequence"/>
</dbReference>
<reference evidence="2 3" key="1">
    <citation type="journal article" date="2018" name="Nat. Ecol. Evol.">
        <title>Shark genomes provide insights into elasmobranch evolution and the origin of vertebrates.</title>
        <authorList>
            <person name="Hara Y"/>
            <person name="Yamaguchi K"/>
            <person name="Onimaru K"/>
            <person name="Kadota M"/>
            <person name="Koyanagi M"/>
            <person name="Keeley SD"/>
            <person name="Tatsumi K"/>
            <person name="Tanaka K"/>
            <person name="Motone F"/>
            <person name="Kageyama Y"/>
            <person name="Nozu R"/>
            <person name="Adachi N"/>
            <person name="Nishimura O"/>
            <person name="Nakagawa R"/>
            <person name="Tanegashima C"/>
            <person name="Kiyatake I"/>
            <person name="Matsumoto R"/>
            <person name="Murakumo K"/>
            <person name="Nishida K"/>
            <person name="Terakita A"/>
            <person name="Kuratani S"/>
            <person name="Sato K"/>
            <person name="Hyodo S Kuraku.S."/>
        </authorList>
    </citation>
    <scope>NUCLEOTIDE SEQUENCE [LARGE SCALE GENOMIC DNA]</scope>
</reference>
<dbReference type="PANTHER" id="PTHR12697:SF20">
    <property type="entry name" value="HEAT REPEAT-CONTAINING PROTEIN 4"/>
    <property type="match status" value="1"/>
</dbReference>
<protein>
    <recommendedName>
        <fullName evidence="4">HEAT repeat-containing protein 4</fullName>
    </recommendedName>
</protein>
<sequence length="921" mass="105026">MEIWIICEEHPVVDEFCNLNHGSPDTAAFCHQPELEDHPPSPAQVPFKERDGRNMFNLFEVVAREEVKDHVPRRPGHLKRVSRHPKTLRQVPKREAQGEGAALVTDRSDRRLTPSHLHKGARSAEMIPSSESSSPVAGALKAPALEQSGDIPKRAAKDSTSELHETWDEYLVKKVSKRMAQWLVTKQMPRGPSRARLRGLLQDHYGSAHTHALIEDETMTPSDFLLYDQIKVQEPIMTTVRKETKTSLTAYYRVPGFDLNEGMEEPGSVNRTAANLKVKHFESPPKPKTILNSKLGKHVYYTENVFEQELYTGSSSVVYHCGEKYKERIIMDNLSEYQKHLQERFPKPPEEWLEDKGDKDKQQVPPGSKRVSKGLRRWTGLPTLADYTMEQGLRLPDYELVEKKVKKSFKMQEDLQVMRNMVTGWIKAWHIYHINLHLRNVSEVQAVPESLQPLISEALNSSNKHVQLAAAICHVTMEKVNDRVLEILRDNLLHGNSADCWIAAQSLALNGDDSYPVVSRIIQHLFNKPEPEIMKQVCLILGPLSERTTLAHFILAKHLNSRNWQEKVLACKVFSCLRGSLNKDLTRKIVHLMWNDWNSDVRQAATHSLGALGLGKEAHDKLREILEKGDCRSRIEALSCIGRLGVMTGKLMPSFLACFSDDFVGVRQEACLTAGLLKIKDEQVLHHLVRLMQSDHIWKIKAYAIKALGAIGHVTEQLKNLLLWALHYEQEPGIRMEACNSIVSLNLNDAHVQNVLREQLLVEPDPLIREDVRLALQRLGGSSEVTEGMLPKIKQQINTLCQKDIVIWKLLRLEMVKLDIAQQIQWINLEKQPEHLTALREQIEHLNKSVIAPRLPSTEINFEDDHKECEAEIESVLDSSTPAALQLTKENQLVRCQRNGEWQTLTEEELHYSRALREGKL</sequence>
<dbReference type="InterPro" id="IPR016024">
    <property type="entry name" value="ARM-type_fold"/>
</dbReference>
<dbReference type="Gene3D" id="1.25.10.10">
    <property type="entry name" value="Leucine-rich Repeat Variant"/>
    <property type="match status" value="2"/>
</dbReference>
<feature type="region of interest" description="Disordered" evidence="1">
    <location>
        <begin position="347"/>
        <end position="372"/>
    </location>
</feature>
<dbReference type="SUPFAM" id="SSF48371">
    <property type="entry name" value="ARM repeat"/>
    <property type="match status" value="1"/>
</dbReference>
<feature type="compositionally biased region" description="Basic and acidic residues" evidence="1">
    <location>
        <begin position="347"/>
        <end position="362"/>
    </location>
</feature>
<organism evidence="2 3">
    <name type="scientific">Chiloscyllium punctatum</name>
    <name type="common">Brownbanded bambooshark</name>
    <name type="synonym">Hemiscyllium punctatum</name>
    <dbReference type="NCBI Taxonomy" id="137246"/>
    <lineage>
        <taxon>Eukaryota</taxon>
        <taxon>Metazoa</taxon>
        <taxon>Chordata</taxon>
        <taxon>Craniata</taxon>
        <taxon>Vertebrata</taxon>
        <taxon>Chondrichthyes</taxon>
        <taxon>Elasmobranchii</taxon>
        <taxon>Galeomorphii</taxon>
        <taxon>Galeoidea</taxon>
        <taxon>Orectolobiformes</taxon>
        <taxon>Hemiscylliidae</taxon>
        <taxon>Chiloscyllium</taxon>
    </lineage>
</organism>
<comment type="caution">
    <text evidence="2">The sequence shown here is derived from an EMBL/GenBank/DDBJ whole genome shotgun (WGS) entry which is preliminary data.</text>
</comment>
<evidence type="ECO:0000256" key="1">
    <source>
        <dbReference type="SAM" id="MobiDB-lite"/>
    </source>
</evidence>
<feature type="compositionally biased region" description="Basic and acidic residues" evidence="1">
    <location>
        <begin position="151"/>
        <end position="162"/>
    </location>
</feature>
<evidence type="ECO:0000313" key="3">
    <source>
        <dbReference type="Proteomes" id="UP000287033"/>
    </source>
</evidence>
<dbReference type="AlphaFoldDB" id="A0A401SZ34"/>
<dbReference type="PANTHER" id="PTHR12697">
    <property type="entry name" value="PBS LYASE HEAT-LIKE PROTEIN"/>
    <property type="match status" value="1"/>
</dbReference>
<accession>A0A401SZ34</accession>
<evidence type="ECO:0000313" key="2">
    <source>
        <dbReference type="EMBL" id="GCC35664.1"/>
    </source>
</evidence>
<dbReference type="STRING" id="137246.A0A401SZ34"/>
<gene>
    <name evidence="2" type="ORF">chiPu_0014151</name>
</gene>
<feature type="region of interest" description="Disordered" evidence="1">
    <location>
        <begin position="143"/>
        <end position="162"/>
    </location>
</feature>
<dbReference type="EMBL" id="BEZZ01000730">
    <property type="protein sequence ID" value="GCC35664.1"/>
    <property type="molecule type" value="Genomic_DNA"/>
</dbReference>